<dbReference type="Proteomes" id="UP000317344">
    <property type="component" value="Chromosome"/>
</dbReference>
<dbReference type="RefSeq" id="WP_143906801.1">
    <property type="nucleotide sequence ID" value="NZ_CP041765.1"/>
</dbReference>
<reference evidence="1 2" key="1">
    <citation type="submission" date="2019-07" db="EMBL/GenBank/DDBJ databases">
        <title>Tomitella cavernea sp. nov., an actinomycete isolated from soil.</title>
        <authorList>
            <person name="Cheng J."/>
        </authorList>
    </citation>
    <scope>NUCLEOTIDE SEQUENCE [LARGE SCALE GENOMIC DNA]</scope>
    <source>
        <strain evidence="1 2">HY188</strain>
    </source>
</reference>
<dbReference type="OrthoDB" id="4484341at2"/>
<organism evidence="1 2">
    <name type="scientific">Tomitella fengzijianii</name>
    <dbReference type="NCBI Taxonomy" id="2597660"/>
    <lineage>
        <taxon>Bacteria</taxon>
        <taxon>Bacillati</taxon>
        <taxon>Actinomycetota</taxon>
        <taxon>Actinomycetes</taxon>
        <taxon>Mycobacteriales</taxon>
        <taxon>Tomitella</taxon>
    </lineage>
</organism>
<accession>A0A516X132</accession>
<gene>
    <name evidence="1" type="ORF">FO059_04745</name>
</gene>
<name>A0A516X132_9ACTN</name>
<dbReference type="AlphaFoldDB" id="A0A516X132"/>
<evidence type="ECO:0000313" key="1">
    <source>
        <dbReference type="EMBL" id="QDQ96778.1"/>
    </source>
</evidence>
<keyword evidence="2" id="KW-1185">Reference proteome</keyword>
<evidence type="ECO:0000313" key="2">
    <source>
        <dbReference type="Proteomes" id="UP000317344"/>
    </source>
</evidence>
<proteinExistence type="predicted"/>
<dbReference type="EMBL" id="CP041765">
    <property type="protein sequence ID" value="QDQ96778.1"/>
    <property type="molecule type" value="Genomic_DNA"/>
</dbReference>
<protein>
    <submittedName>
        <fullName evidence="1">Uncharacterized protein</fullName>
    </submittedName>
</protein>
<reference evidence="1 2" key="2">
    <citation type="submission" date="2019-07" db="EMBL/GenBank/DDBJ databases">
        <authorList>
            <person name="Huang Y."/>
        </authorList>
    </citation>
    <scope>NUCLEOTIDE SEQUENCE [LARGE SCALE GENOMIC DNA]</scope>
    <source>
        <strain evidence="1 2">HY188</strain>
    </source>
</reference>
<sequence>MAELRIVLPEYLVSDGQETIPRVGDRVEYLLEFREIDPAVFPEASHVVETRAEHVPAAGNAHADADRRILAHHDGRRHLLRGSHWAASLASQTLDSVPAELVGIFEVACLGMVTEHARAAGEVTDCMLITRTSWPDTDGEYSHDGTMKLSPLRVGQSGFDSGLVADVPDNFHGSGWFPLVPPRDGPWRCEEGALVTLDVDGSAPQ</sequence>
<dbReference type="KEGG" id="toy:FO059_04745"/>